<comment type="caution">
    <text evidence="1">The sequence shown here is derived from an EMBL/GenBank/DDBJ whole genome shotgun (WGS) entry which is preliminary data.</text>
</comment>
<proteinExistence type="predicted"/>
<evidence type="ECO:0000313" key="1">
    <source>
        <dbReference type="EMBL" id="GJT18773.1"/>
    </source>
</evidence>
<keyword evidence="2" id="KW-1185">Reference proteome</keyword>
<name>A0ABQ5BWQ0_9ASTR</name>
<reference evidence="1" key="2">
    <citation type="submission" date="2022-01" db="EMBL/GenBank/DDBJ databases">
        <authorList>
            <person name="Yamashiro T."/>
            <person name="Shiraishi A."/>
            <person name="Satake H."/>
            <person name="Nakayama K."/>
        </authorList>
    </citation>
    <scope>NUCLEOTIDE SEQUENCE</scope>
</reference>
<dbReference type="EMBL" id="BQNB010013665">
    <property type="protein sequence ID" value="GJT18773.1"/>
    <property type="molecule type" value="Genomic_DNA"/>
</dbReference>
<protein>
    <submittedName>
        <fullName evidence="1">Uncharacterized protein</fullName>
    </submittedName>
</protein>
<accession>A0ABQ5BWQ0</accession>
<sequence length="78" mass="9071">MLSGLLGIMQLLRGFQGQRFPKPRVRDSNFFKEHMLLEKKDEAGITLIEEENDFLLADVNDEEELEKRNASCIMMARI</sequence>
<organism evidence="1 2">
    <name type="scientific">Tanacetum coccineum</name>
    <dbReference type="NCBI Taxonomy" id="301880"/>
    <lineage>
        <taxon>Eukaryota</taxon>
        <taxon>Viridiplantae</taxon>
        <taxon>Streptophyta</taxon>
        <taxon>Embryophyta</taxon>
        <taxon>Tracheophyta</taxon>
        <taxon>Spermatophyta</taxon>
        <taxon>Magnoliopsida</taxon>
        <taxon>eudicotyledons</taxon>
        <taxon>Gunneridae</taxon>
        <taxon>Pentapetalae</taxon>
        <taxon>asterids</taxon>
        <taxon>campanulids</taxon>
        <taxon>Asterales</taxon>
        <taxon>Asteraceae</taxon>
        <taxon>Asteroideae</taxon>
        <taxon>Anthemideae</taxon>
        <taxon>Anthemidinae</taxon>
        <taxon>Tanacetum</taxon>
    </lineage>
</organism>
<dbReference type="Proteomes" id="UP001151760">
    <property type="component" value="Unassembled WGS sequence"/>
</dbReference>
<reference evidence="1" key="1">
    <citation type="journal article" date="2022" name="Int. J. Mol. Sci.">
        <title>Draft Genome of Tanacetum Coccineum: Genomic Comparison of Closely Related Tanacetum-Family Plants.</title>
        <authorList>
            <person name="Yamashiro T."/>
            <person name="Shiraishi A."/>
            <person name="Nakayama K."/>
            <person name="Satake H."/>
        </authorList>
    </citation>
    <scope>NUCLEOTIDE SEQUENCE</scope>
</reference>
<gene>
    <name evidence="1" type="ORF">Tco_0877479</name>
</gene>
<evidence type="ECO:0000313" key="2">
    <source>
        <dbReference type="Proteomes" id="UP001151760"/>
    </source>
</evidence>